<evidence type="ECO:0000256" key="2">
    <source>
        <dbReference type="ARBA" id="ARBA00022803"/>
    </source>
</evidence>
<dbReference type="AlphaFoldDB" id="A0A7S3AJD7"/>
<keyword evidence="2 3" id="KW-0802">TPR repeat</keyword>
<feature type="repeat" description="TPR" evidence="3">
    <location>
        <begin position="60"/>
        <end position="93"/>
    </location>
</feature>
<dbReference type="InterPro" id="IPR019734">
    <property type="entry name" value="TPR_rpt"/>
</dbReference>
<accession>A0A7S3AJD7</accession>
<dbReference type="GO" id="GO:0051879">
    <property type="term" value="F:Hsp90 protein binding"/>
    <property type="evidence" value="ECO:0007669"/>
    <property type="project" value="TreeGrafter"/>
</dbReference>
<gene>
    <name evidence="5" type="ORF">HERI1096_LOCUS7341</name>
</gene>
<keyword evidence="1" id="KW-0677">Repeat</keyword>
<reference evidence="5" key="1">
    <citation type="submission" date="2021-01" db="EMBL/GenBank/DDBJ databases">
        <authorList>
            <person name="Corre E."/>
            <person name="Pelletier E."/>
            <person name="Niang G."/>
            <person name="Scheremetjew M."/>
            <person name="Finn R."/>
            <person name="Kale V."/>
            <person name="Holt S."/>
            <person name="Cochrane G."/>
            <person name="Meng A."/>
            <person name="Brown T."/>
            <person name="Cohen L."/>
        </authorList>
    </citation>
    <scope>NUCLEOTIDE SEQUENCE</scope>
    <source>
        <strain evidence="5">CCMP281</strain>
    </source>
</reference>
<proteinExistence type="predicted"/>
<dbReference type="EMBL" id="HBHX01013166">
    <property type="protein sequence ID" value="CAE0106682.1"/>
    <property type="molecule type" value="Transcribed_RNA"/>
</dbReference>
<dbReference type="Pfam" id="PF14559">
    <property type="entry name" value="TPR_19"/>
    <property type="match status" value="1"/>
</dbReference>
<dbReference type="PANTHER" id="PTHR22904">
    <property type="entry name" value="TPR REPEAT CONTAINING PROTEIN"/>
    <property type="match status" value="1"/>
</dbReference>
<dbReference type="Gene3D" id="1.25.40.10">
    <property type="entry name" value="Tetratricopeptide repeat domain"/>
    <property type="match status" value="1"/>
</dbReference>
<dbReference type="PANTHER" id="PTHR22904:SF533">
    <property type="entry name" value="HSP70-HSP90 ORGANIZING PROTEIN 3"/>
    <property type="match status" value="1"/>
</dbReference>
<dbReference type="SMART" id="SM00028">
    <property type="entry name" value="TPR"/>
    <property type="match status" value="2"/>
</dbReference>
<feature type="region of interest" description="Disordered" evidence="4">
    <location>
        <begin position="150"/>
        <end position="175"/>
    </location>
</feature>
<dbReference type="InterPro" id="IPR011990">
    <property type="entry name" value="TPR-like_helical_dom_sf"/>
</dbReference>
<evidence type="ECO:0000313" key="5">
    <source>
        <dbReference type="EMBL" id="CAE0106682.1"/>
    </source>
</evidence>
<dbReference type="SUPFAM" id="SSF48452">
    <property type="entry name" value="TPR-like"/>
    <property type="match status" value="1"/>
</dbReference>
<evidence type="ECO:0008006" key="6">
    <source>
        <dbReference type="Google" id="ProtNLM"/>
    </source>
</evidence>
<evidence type="ECO:0000256" key="4">
    <source>
        <dbReference type="SAM" id="MobiDB-lite"/>
    </source>
</evidence>
<evidence type="ECO:0000256" key="1">
    <source>
        <dbReference type="ARBA" id="ARBA00022737"/>
    </source>
</evidence>
<organism evidence="5">
    <name type="scientific">Haptolina ericina</name>
    <dbReference type="NCBI Taxonomy" id="156174"/>
    <lineage>
        <taxon>Eukaryota</taxon>
        <taxon>Haptista</taxon>
        <taxon>Haptophyta</taxon>
        <taxon>Prymnesiophyceae</taxon>
        <taxon>Prymnesiales</taxon>
        <taxon>Prymnesiaceae</taxon>
        <taxon>Haptolina</taxon>
    </lineage>
</organism>
<dbReference type="PROSITE" id="PS50005">
    <property type="entry name" value="TPR"/>
    <property type="match status" value="1"/>
</dbReference>
<sequence>MAVAKGDMTGAVRLLSEAMTLDPKLEALWSNRSFALGALGRHNEALSDARTCIELNPASSKGYLRAGRALLALGRVSEASQLLESAVEAHPQDYSLREALITCGSSDVGDSTAASVTPAASSAHANPKEAGGLASSYYYAAVPASARKLPVQPPPRIEESGQQPSLPVASGHIKHDLERKGEDSYYYAHARQMDYTVPTVPKKINPDGSLSEWRPASK</sequence>
<feature type="region of interest" description="Disordered" evidence="4">
    <location>
        <begin position="198"/>
        <end position="218"/>
    </location>
</feature>
<protein>
    <recommendedName>
        <fullName evidence="6">Peroxin-5</fullName>
    </recommendedName>
</protein>
<evidence type="ECO:0000256" key="3">
    <source>
        <dbReference type="PROSITE-ProRule" id="PRU00339"/>
    </source>
</evidence>
<name>A0A7S3AJD7_9EUKA</name>